<evidence type="ECO:0000313" key="1">
    <source>
        <dbReference type="EMBL" id="PWJ56522.1"/>
    </source>
</evidence>
<keyword evidence="2" id="KW-1185">Reference proteome</keyword>
<evidence type="ECO:0000313" key="2">
    <source>
        <dbReference type="Proteomes" id="UP000245880"/>
    </source>
</evidence>
<name>A0A316AG04_9BACT</name>
<organism evidence="1 2">
    <name type="scientific">Dyadobacter jejuensis</name>
    <dbReference type="NCBI Taxonomy" id="1082580"/>
    <lineage>
        <taxon>Bacteria</taxon>
        <taxon>Pseudomonadati</taxon>
        <taxon>Bacteroidota</taxon>
        <taxon>Cytophagia</taxon>
        <taxon>Cytophagales</taxon>
        <taxon>Spirosomataceae</taxon>
        <taxon>Dyadobacter</taxon>
    </lineage>
</organism>
<reference evidence="1 2" key="1">
    <citation type="submission" date="2018-03" db="EMBL/GenBank/DDBJ databases">
        <title>Genomic Encyclopedia of Archaeal and Bacterial Type Strains, Phase II (KMG-II): from individual species to whole genera.</title>
        <authorList>
            <person name="Goeker M."/>
        </authorList>
    </citation>
    <scope>NUCLEOTIDE SEQUENCE [LARGE SCALE GENOMIC DNA]</scope>
    <source>
        <strain evidence="1 2">DSM 100346</strain>
    </source>
</reference>
<dbReference type="Proteomes" id="UP000245880">
    <property type="component" value="Unassembled WGS sequence"/>
</dbReference>
<sequence>MKSLFTTCQFDQKVNHTEKVGSQYKIRKIGRLPTAVPESSGLAMHRDGTSFWTHNDSGGEASLFRIDQKGALIERRDIPHATNRDWEELAQGPDGALFIGDMGNNGNSRKDLTIYKIQSPRAGQPIPPAEKIEFSYPDQKTFPPAPEDFNFDCEAFFYSNDSLYLFSKNRSKTKLFVKLYRIPATPGKYTATLVDSLAMNSQITAADRSPDGKTFALLTYSKVLLFAIPSGRVNFDTPNGCFKFFHKQSEALVFLNNTDLLATNEQGQIFKITRR</sequence>
<proteinExistence type="predicted"/>
<protein>
    <recommendedName>
        <fullName evidence="3">WD40 repeat protein</fullName>
    </recommendedName>
</protein>
<accession>A0A316AG04</accession>
<comment type="caution">
    <text evidence="1">The sequence shown here is derived from an EMBL/GenBank/DDBJ whole genome shotgun (WGS) entry which is preliminary data.</text>
</comment>
<dbReference type="EMBL" id="QGDT01000011">
    <property type="protein sequence ID" value="PWJ56522.1"/>
    <property type="molecule type" value="Genomic_DNA"/>
</dbReference>
<dbReference type="AlphaFoldDB" id="A0A316AG04"/>
<evidence type="ECO:0008006" key="3">
    <source>
        <dbReference type="Google" id="ProtNLM"/>
    </source>
</evidence>
<dbReference type="SUPFAM" id="SSF63829">
    <property type="entry name" value="Calcium-dependent phosphotriesterase"/>
    <property type="match status" value="1"/>
</dbReference>
<gene>
    <name evidence="1" type="ORF">CLV98_11116</name>
</gene>